<keyword evidence="6" id="KW-1185">Reference proteome</keyword>
<gene>
    <name evidence="5" type="ORF">CLV45_4560</name>
</gene>
<dbReference type="GO" id="GO:0043565">
    <property type="term" value="F:sequence-specific DNA binding"/>
    <property type="evidence" value="ECO:0007669"/>
    <property type="project" value="InterPro"/>
</dbReference>
<dbReference type="InterPro" id="IPR020449">
    <property type="entry name" value="Tscrpt_reg_AraC-type_HTH"/>
</dbReference>
<comment type="caution">
    <text evidence="5">The sequence shown here is derived from an EMBL/GenBank/DDBJ whole genome shotgun (WGS) entry which is preliminary data.</text>
</comment>
<keyword evidence="1" id="KW-0805">Transcription regulation</keyword>
<evidence type="ECO:0000256" key="2">
    <source>
        <dbReference type="ARBA" id="ARBA00023125"/>
    </source>
</evidence>
<dbReference type="Gene3D" id="1.10.10.60">
    <property type="entry name" value="Homeodomain-like"/>
    <property type="match status" value="1"/>
</dbReference>
<dbReference type="PANTHER" id="PTHR47893:SF1">
    <property type="entry name" value="REGULATORY PROTEIN PCHR"/>
    <property type="match status" value="1"/>
</dbReference>
<proteinExistence type="predicted"/>
<evidence type="ECO:0000313" key="5">
    <source>
        <dbReference type="EMBL" id="PJJ47870.1"/>
    </source>
</evidence>
<evidence type="ECO:0000256" key="3">
    <source>
        <dbReference type="ARBA" id="ARBA00023163"/>
    </source>
</evidence>
<feature type="domain" description="HTH araC/xylS-type" evidence="4">
    <location>
        <begin position="231"/>
        <end position="327"/>
    </location>
</feature>
<reference evidence="5 6" key="1">
    <citation type="submission" date="2017-11" db="EMBL/GenBank/DDBJ databases">
        <title>Genomic Encyclopedia of Archaeal and Bacterial Type Strains, Phase II (KMG-II): From Individual Species to Whole Genera.</title>
        <authorList>
            <person name="Goeker M."/>
        </authorList>
    </citation>
    <scope>NUCLEOTIDE SEQUENCE [LARGE SCALE GENOMIC DNA]</scope>
    <source>
        <strain evidence="5 6">DSM 11115</strain>
    </source>
</reference>
<dbReference type="AlphaFoldDB" id="A0A2M9AQ96"/>
<dbReference type="PRINTS" id="PR00032">
    <property type="entry name" value="HTHARAC"/>
</dbReference>
<evidence type="ECO:0000256" key="1">
    <source>
        <dbReference type="ARBA" id="ARBA00023015"/>
    </source>
</evidence>
<dbReference type="PROSITE" id="PS01124">
    <property type="entry name" value="HTH_ARAC_FAMILY_2"/>
    <property type="match status" value="1"/>
</dbReference>
<keyword evidence="2 5" id="KW-0238">DNA-binding</keyword>
<dbReference type="RefSeq" id="WP_100338797.1">
    <property type="nucleotide sequence ID" value="NZ_PGFA01000005.1"/>
</dbReference>
<dbReference type="EMBL" id="PGFA01000005">
    <property type="protein sequence ID" value="PJJ47870.1"/>
    <property type="molecule type" value="Genomic_DNA"/>
</dbReference>
<name>A0A2M9AQ96_9BACT</name>
<evidence type="ECO:0000313" key="6">
    <source>
        <dbReference type="Proteomes" id="UP000228535"/>
    </source>
</evidence>
<dbReference type="OrthoDB" id="799767at2"/>
<dbReference type="InterPro" id="IPR009057">
    <property type="entry name" value="Homeodomain-like_sf"/>
</dbReference>
<dbReference type="SUPFAM" id="SSF46689">
    <property type="entry name" value="Homeodomain-like"/>
    <property type="match status" value="2"/>
</dbReference>
<protein>
    <submittedName>
        <fullName evidence="5">AraC-like DNA-binding protein</fullName>
    </submittedName>
</protein>
<dbReference type="PANTHER" id="PTHR47893">
    <property type="entry name" value="REGULATORY PROTEIN PCHR"/>
    <property type="match status" value="1"/>
</dbReference>
<dbReference type="SMART" id="SM00342">
    <property type="entry name" value="HTH_ARAC"/>
    <property type="match status" value="1"/>
</dbReference>
<sequence length="327" mass="37707">MPLEVRDAADNTLIHANPHVAQDFDVPELVEQSGELEFAAGRGKLTHWYFDGIRMGHARWHFREYTTQQWRSELDVVHLHFNLRGRVILEHQLLGQPLVMGSYQHNIMYSPGFEGTSRNQELETETFMVQFTRPIFLRLSEQANGVLRRFGERVLEGQPLVLGEQSLTLGLGLHNAIREVLNCRFQGPLKKLFLYAKALEILVLQAEAFEQQQQRPPARFARTEYDQERLLFARDYLIQHLHLPPTLPELARIAGLNEFKLKKGFKEMFGQPVFSYLADYRLTEAEAQLIEGRKTASELAFELGYSSLQHFSAAFKKKFGVSPRGVR</sequence>
<keyword evidence="3" id="KW-0804">Transcription</keyword>
<dbReference type="Proteomes" id="UP000228535">
    <property type="component" value="Unassembled WGS sequence"/>
</dbReference>
<accession>A0A2M9AQ96</accession>
<dbReference type="InterPro" id="IPR018060">
    <property type="entry name" value="HTH_AraC"/>
</dbReference>
<organism evidence="5 6">
    <name type="scientific">Hymenobacter chitinivorans DSM 11115</name>
    <dbReference type="NCBI Taxonomy" id="1121954"/>
    <lineage>
        <taxon>Bacteria</taxon>
        <taxon>Pseudomonadati</taxon>
        <taxon>Bacteroidota</taxon>
        <taxon>Cytophagia</taxon>
        <taxon>Cytophagales</taxon>
        <taxon>Hymenobacteraceae</taxon>
        <taxon>Hymenobacter</taxon>
    </lineage>
</organism>
<dbReference type="GO" id="GO:0003700">
    <property type="term" value="F:DNA-binding transcription factor activity"/>
    <property type="evidence" value="ECO:0007669"/>
    <property type="project" value="InterPro"/>
</dbReference>
<dbReference type="InterPro" id="IPR053142">
    <property type="entry name" value="PchR_regulatory_protein"/>
</dbReference>
<evidence type="ECO:0000259" key="4">
    <source>
        <dbReference type="PROSITE" id="PS01124"/>
    </source>
</evidence>
<dbReference type="Pfam" id="PF12833">
    <property type="entry name" value="HTH_18"/>
    <property type="match status" value="1"/>
</dbReference>